<evidence type="ECO:0000313" key="2">
    <source>
        <dbReference type="Proteomes" id="UP000027982"/>
    </source>
</evidence>
<dbReference type="Proteomes" id="UP000027982">
    <property type="component" value="Chromosome"/>
</dbReference>
<accession>A0A068NXN1</accession>
<reference evidence="1 2" key="1">
    <citation type="journal article" date="2014" name="PLoS ONE">
        <title>The first complete genome sequence of the class fimbriimonadia in the phylum armatimonadetes.</title>
        <authorList>
            <person name="Hu Z.Y."/>
            <person name="Wang Y.Z."/>
            <person name="Im W.T."/>
            <person name="Wang S.Y."/>
            <person name="Zhao G.P."/>
            <person name="Zheng H.J."/>
            <person name="Quan Z.X."/>
        </authorList>
    </citation>
    <scope>NUCLEOTIDE SEQUENCE [LARGE SCALE GENOMIC DNA]</scope>
    <source>
        <strain evidence="1">Gsoil 348</strain>
    </source>
</reference>
<dbReference type="KEGG" id="fgi:OP10G_4709"/>
<keyword evidence="2" id="KW-1185">Reference proteome</keyword>
<name>A0A068NXN1_FIMGI</name>
<dbReference type="HOGENOM" id="CLU_528684_0_0_0"/>
<sequence>MRLREVVLAQCGGFGWPWLSQSSGLSGASYEGAFVGRTARLARIRPGRHSMFLRRARKLEWKRPLGDSLVRAAYAPSRSQAYDPETGKDSGGSIWRSSDRRSISLSGTRILLVFFRDRKNHATSSYSPFLTRTQSKMALPEFGKEYGETWIILQRLAREAGASEADADIVADRAMELTRRYLGSEIGEAHPDFVAYGRQVVLRLVSALTGSARKVFRDRLNTVLHGPSTVGEDELIAWRDDKNRRIIGLRRQQSDTPFTALDHSQLRDHLEGFFNGGGLYAENPDHLTTRTIVTRFVMYFGHPIQWEVLIDLIASRVVRVLPRMAEPLVREPSSPASAPSEHGRSDLSGYWEEIVSLPHRYKATILLKLSDLVILSAYLGYQERFGEAPPDMIHEALASLAQQSDADEPFAENQRLHEVLRDKEGEGKRVSRQMLVDALPEWDPPSDLPKEERELALLNLPVPDDAQIGRLLGVQPAYVPVLRLRGRRMLVIKLLRRFGQDARSGLRQASEELGL</sequence>
<gene>
    <name evidence="1" type="ORF">OP10G_4709</name>
</gene>
<protein>
    <submittedName>
        <fullName evidence="1">Uncharacterized protein</fullName>
    </submittedName>
</protein>
<dbReference type="EMBL" id="CP007139">
    <property type="protein sequence ID" value="AIE88077.1"/>
    <property type="molecule type" value="Genomic_DNA"/>
</dbReference>
<evidence type="ECO:0000313" key="1">
    <source>
        <dbReference type="EMBL" id="AIE88077.1"/>
    </source>
</evidence>
<organism evidence="1 2">
    <name type="scientific">Fimbriimonas ginsengisoli Gsoil 348</name>
    <dbReference type="NCBI Taxonomy" id="661478"/>
    <lineage>
        <taxon>Bacteria</taxon>
        <taxon>Bacillati</taxon>
        <taxon>Armatimonadota</taxon>
        <taxon>Fimbriimonadia</taxon>
        <taxon>Fimbriimonadales</taxon>
        <taxon>Fimbriimonadaceae</taxon>
        <taxon>Fimbriimonas</taxon>
    </lineage>
</organism>
<proteinExistence type="predicted"/>
<dbReference type="STRING" id="661478.OP10G_4709"/>
<dbReference type="AlphaFoldDB" id="A0A068NXN1"/>